<comment type="similarity">
    <text evidence="13">Belongs to the glycosyl hydrolase 16 family. CRH1 subfamily.</text>
</comment>
<evidence type="ECO:0000256" key="11">
    <source>
        <dbReference type="ARBA" id="ARBA00023295"/>
    </source>
</evidence>
<evidence type="ECO:0000256" key="8">
    <source>
        <dbReference type="ARBA" id="ARBA00023136"/>
    </source>
</evidence>
<keyword evidence="11" id="KW-0326">Glycosidase</keyword>
<evidence type="ECO:0000256" key="12">
    <source>
        <dbReference type="ARBA" id="ARBA00023316"/>
    </source>
</evidence>
<dbReference type="RefSeq" id="XP_069200335.1">
    <property type="nucleotide sequence ID" value="XM_069344811.1"/>
</dbReference>
<dbReference type="InterPro" id="IPR013320">
    <property type="entry name" value="ConA-like_dom_sf"/>
</dbReference>
<gene>
    <name evidence="18" type="ORF">AAFC00_000496</name>
</gene>
<evidence type="ECO:0000256" key="4">
    <source>
        <dbReference type="ARBA" id="ARBA00022676"/>
    </source>
</evidence>
<evidence type="ECO:0000256" key="6">
    <source>
        <dbReference type="ARBA" id="ARBA00022729"/>
    </source>
</evidence>
<dbReference type="PIRSF" id="PIRSF037299">
    <property type="entry name" value="Glycosidase_CRH1_prd"/>
    <property type="match status" value="1"/>
</dbReference>
<keyword evidence="10" id="KW-0449">Lipoprotein</keyword>
<dbReference type="Proteomes" id="UP001562354">
    <property type="component" value="Unassembled WGS sequence"/>
</dbReference>
<feature type="domain" description="GH16" evidence="17">
    <location>
        <begin position="90"/>
        <end position="278"/>
    </location>
</feature>
<dbReference type="InterPro" id="IPR017168">
    <property type="entry name" value="CHR-like"/>
</dbReference>
<keyword evidence="4" id="KW-0328">Glycosyltransferase</keyword>
<keyword evidence="8 14" id="KW-0472">Membrane</keyword>
<reference evidence="18 19" key="1">
    <citation type="submission" date="2024-07" db="EMBL/GenBank/DDBJ databases">
        <title>Draft sequence of the Neodothiora populina.</title>
        <authorList>
            <person name="Drown D.D."/>
            <person name="Schuette U.S."/>
            <person name="Buechlein A.B."/>
            <person name="Rusch D.R."/>
            <person name="Winton L.W."/>
            <person name="Adams G.A."/>
        </authorList>
    </citation>
    <scope>NUCLEOTIDE SEQUENCE [LARGE SCALE GENOMIC DNA]</scope>
    <source>
        <strain evidence="18 19">CPC 39397</strain>
    </source>
</reference>
<feature type="chain" id="PRO_5046067848" description="Crh-like protein" evidence="16">
    <location>
        <begin position="22"/>
        <end position="466"/>
    </location>
</feature>
<protein>
    <recommendedName>
        <fullName evidence="14">Crh-like protein</fullName>
        <ecNumber evidence="14">3.2.-.-</ecNumber>
    </recommendedName>
</protein>
<evidence type="ECO:0000256" key="1">
    <source>
        <dbReference type="ARBA" id="ARBA00000822"/>
    </source>
</evidence>
<dbReference type="EC" id="3.2.-.-" evidence="14"/>
<evidence type="ECO:0000256" key="5">
    <source>
        <dbReference type="ARBA" id="ARBA00022679"/>
    </source>
</evidence>
<feature type="compositionally biased region" description="Low complexity" evidence="15">
    <location>
        <begin position="387"/>
        <end position="436"/>
    </location>
</feature>
<evidence type="ECO:0000256" key="15">
    <source>
        <dbReference type="SAM" id="MobiDB-lite"/>
    </source>
</evidence>
<evidence type="ECO:0000256" key="7">
    <source>
        <dbReference type="ARBA" id="ARBA00022801"/>
    </source>
</evidence>
<evidence type="ECO:0000256" key="13">
    <source>
        <dbReference type="ARBA" id="ARBA00038074"/>
    </source>
</evidence>
<keyword evidence="6 16" id="KW-0732">Signal</keyword>
<comment type="catalytic activity">
    <reaction evidence="1">
        <text>Random endo-hydrolysis of N-acetyl-beta-D-glucosaminide (1-&gt;4)-beta-linkages in chitin and chitodextrins.</text>
        <dbReference type="EC" id="3.2.1.14"/>
    </reaction>
</comment>
<proteinExistence type="inferred from homology"/>
<sequence>MMNMLGAAGVTVAALATVAQAADMITCGDNNPCPASAPCCSTYGFCGVGAYCLGGCDPQHSFSLQSCMAAPTCKSQDFKMNSLDSIMSNADYLGDPSQADWVSQGTPVAYNDEAVLLTMAQGTVGTLLTSTRYVWYGKVSATMTTSQGAGVVTAFILMSDVKDEIDFEFIGTDVQTAQSNYYFQGITDYTNEKNLTASNTETQAHTYTIDWQEDYVSWAVDGTILRTMFRNETYNSTTGQYHFPQSPARVQLSLWPAGSPSNGQGTIEWAGGEISWNSPYMQNGYYYAMIKDITVQCYDPPAGYQNHGDKAYYYSTTAGTNDTVVVGNNNTILASFYATGDDPKKDPNATKSKSAASATGSKTASSASQSATPDLQTIPGVSGAGSRGDTPSDSGSGSSSGSSGSSGSDSSSSGSSSGSDSSGSSGSGSTSFSQGSAPNTNTNDGAHLMVGSLVALVAFLAAAMMI</sequence>
<dbReference type="EMBL" id="JBFMKM010000009">
    <property type="protein sequence ID" value="KAL1304060.1"/>
    <property type="molecule type" value="Genomic_DNA"/>
</dbReference>
<name>A0ABR3PEA8_9PEZI</name>
<keyword evidence="19" id="KW-1185">Reference proteome</keyword>
<dbReference type="PROSITE" id="PS00026">
    <property type="entry name" value="CHIT_BIND_I_1"/>
    <property type="match status" value="1"/>
</dbReference>
<dbReference type="SUPFAM" id="SSF49899">
    <property type="entry name" value="Concanavalin A-like lectins/glucanases"/>
    <property type="match status" value="1"/>
</dbReference>
<organism evidence="18 19">
    <name type="scientific">Neodothiora populina</name>
    <dbReference type="NCBI Taxonomy" id="2781224"/>
    <lineage>
        <taxon>Eukaryota</taxon>
        <taxon>Fungi</taxon>
        <taxon>Dikarya</taxon>
        <taxon>Ascomycota</taxon>
        <taxon>Pezizomycotina</taxon>
        <taxon>Dothideomycetes</taxon>
        <taxon>Dothideomycetidae</taxon>
        <taxon>Dothideales</taxon>
        <taxon>Dothioraceae</taxon>
        <taxon>Neodothiora</taxon>
    </lineage>
</organism>
<evidence type="ECO:0000256" key="3">
    <source>
        <dbReference type="ARBA" id="ARBA00022622"/>
    </source>
</evidence>
<evidence type="ECO:0000256" key="10">
    <source>
        <dbReference type="ARBA" id="ARBA00023288"/>
    </source>
</evidence>
<evidence type="ECO:0000256" key="16">
    <source>
        <dbReference type="SAM" id="SignalP"/>
    </source>
</evidence>
<evidence type="ECO:0000313" key="18">
    <source>
        <dbReference type="EMBL" id="KAL1304060.1"/>
    </source>
</evidence>
<dbReference type="PROSITE" id="PS51762">
    <property type="entry name" value="GH16_2"/>
    <property type="match status" value="1"/>
</dbReference>
<dbReference type="InterPro" id="IPR050546">
    <property type="entry name" value="Glycosyl_Hydrlase_16"/>
</dbReference>
<evidence type="ECO:0000313" key="19">
    <source>
        <dbReference type="Proteomes" id="UP001562354"/>
    </source>
</evidence>
<dbReference type="PANTHER" id="PTHR10963">
    <property type="entry name" value="GLYCOSYL HYDROLASE-RELATED"/>
    <property type="match status" value="1"/>
</dbReference>
<dbReference type="GeneID" id="95974199"/>
<keyword evidence="3" id="KW-0336">GPI-anchor</keyword>
<evidence type="ECO:0000259" key="17">
    <source>
        <dbReference type="PROSITE" id="PS51762"/>
    </source>
</evidence>
<accession>A0ABR3PEA8</accession>
<keyword evidence="7 14" id="KW-0378">Hydrolase</keyword>
<evidence type="ECO:0000256" key="2">
    <source>
        <dbReference type="ARBA" id="ARBA00004589"/>
    </source>
</evidence>
<dbReference type="PANTHER" id="PTHR10963:SF22">
    <property type="entry name" value="GLYCOSIDASE CRH2-RELATED"/>
    <property type="match status" value="1"/>
</dbReference>
<dbReference type="Pfam" id="PF00722">
    <property type="entry name" value="Glyco_hydro_16"/>
    <property type="match status" value="1"/>
</dbReference>
<evidence type="ECO:0000256" key="9">
    <source>
        <dbReference type="ARBA" id="ARBA00023180"/>
    </source>
</evidence>
<comment type="caution">
    <text evidence="18">The sequence shown here is derived from an EMBL/GenBank/DDBJ whole genome shotgun (WGS) entry which is preliminary data.</text>
</comment>
<dbReference type="CDD" id="cd02183">
    <property type="entry name" value="GH16_fungal_CRH1_transglycosylase"/>
    <property type="match status" value="1"/>
</dbReference>
<evidence type="ECO:0000256" key="14">
    <source>
        <dbReference type="PIRNR" id="PIRNR037299"/>
    </source>
</evidence>
<dbReference type="Gene3D" id="2.60.120.200">
    <property type="match status" value="1"/>
</dbReference>
<keyword evidence="9" id="KW-0325">Glycoprotein</keyword>
<dbReference type="InterPro" id="IPR018371">
    <property type="entry name" value="Chitin-binding_1_CS"/>
</dbReference>
<keyword evidence="5" id="KW-0808">Transferase</keyword>
<comment type="subcellular location">
    <subcellularLocation>
        <location evidence="2">Membrane</location>
        <topology evidence="2">Lipid-anchor</topology>
        <topology evidence="2">GPI-anchor</topology>
    </subcellularLocation>
</comment>
<keyword evidence="12" id="KW-0961">Cell wall biogenesis/degradation</keyword>
<feature type="signal peptide" evidence="16">
    <location>
        <begin position="1"/>
        <end position="21"/>
    </location>
</feature>
<feature type="region of interest" description="Disordered" evidence="15">
    <location>
        <begin position="338"/>
        <end position="441"/>
    </location>
</feature>
<feature type="compositionally biased region" description="Low complexity" evidence="15">
    <location>
        <begin position="349"/>
        <end position="372"/>
    </location>
</feature>
<dbReference type="InterPro" id="IPR000757">
    <property type="entry name" value="Beta-glucanase-like"/>
</dbReference>